<evidence type="ECO:0000313" key="3">
    <source>
        <dbReference type="Proteomes" id="UP001501578"/>
    </source>
</evidence>
<protein>
    <recommendedName>
        <fullName evidence="1">NAD-dependent epimerase/dehydratase domain-containing protein</fullName>
    </recommendedName>
</protein>
<dbReference type="Proteomes" id="UP001501578">
    <property type="component" value="Unassembled WGS sequence"/>
</dbReference>
<dbReference type="Gene3D" id="3.40.50.720">
    <property type="entry name" value="NAD(P)-binding Rossmann-like Domain"/>
    <property type="match status" value="1"/>
</dbReference>
<keyword evidence="3" id="KW-1185">Reference proteome</keyword>
<feature type="domain" description="NAD-dependent epimerase/dehydratase" evidence="1">
    <location>
        <begin position="8"/>
        <end position="220"/>
    </location>
</feature>
<accession>A0ABN1PLV5</accession>
<evidence type="ECO:0000313" key="2">
    <source>
        <dbReference type="EMBL" id="GAA0930132.1"/>
    </source>
</evidence>
<evidence type="ECO:0000259" key="1">
    <source>
        <dbReference type="Pfam" id="PF01370"/>
    </source>
</evidence>
<gene>
    <name evidence="2" type="ORF">GCM10009560_34420</name>
</gene>
<proteinExistence type="predicted"/>
<dbReference type="InterPro" id="IPR050177">
    <property type="entry name" value="Lipid_A_modif_metabolic_enz"/>
</dbReference>
<name>A0ABN1PLV5_9ACTN</name>
<dbReference type="RefSeq" id="WP_343950878.1">
    <property type="nucleotide sequence ID" value="NZ_BAAAHQ010000015.1"/>
</dbReference>
<reference evidence="2 3" key="1">
    <citation type="journal article" date="2019" name="Int. J. Syst. Evol. Microbiol.">
        <title>The Global Catalogue of Microorganisms (GCM) 10K type strain sequencing project: providing services to taxonomists for standard genome sequencing and annotation.</title>
        <authorList>
            <consortium name="The Broad Institute Genomics Platform"/>
            <consortium name="The Broad Institute Genome Sequencing Center for Infectious Disease"/>
            <person name="Wu L."/>
            <person name="Ma J."/>
        </authorList>
    </citation>
    <scope>NUCLEOTIDE SEQUENCE [LARGE SCALE GENOMIC DNA]</scope>
    <source>
        <strain evidence="2 3">JCM 11136</strain>
    </source>
</reference>
<comment type="caution">
    <text evidence="2">The sequence shown here is derived from an EMBL/GenBank/DDBJ whole genome shotgun (WGS) entry which is preliminary data.</text>
</comment>
<dbReference type="EMBL" id="BAAAHQ010000015">
    <property type="protein sequence ID" value="GAA0930132.1"/>
    <property type="molecule type" value="Genomic_DNA"/>
</dbReference>
<dbReference type="InterPro" id="IPR036291">
    <property type="entry name" value="NAD(P)-bd_dom_sf"/>
</dbReference>
<dbReference type="InterPro" id="IPR001509">
    <property type="entry name" value="Epimerase_deHydtase"/>
</dbReference>
<dbReference type="PANTHER" id="PTHR43245">
    <property type="entry name" value="BIFUNCTIONAL POLYMYXIN RESISTANCE PROTEIN ARNA"/>
    <property type="match status" value="1"/>
</dbReference>
<organism evidence="2 3">
    <name type="scientific">Nonomuraea longicatena</name>
    <dbReference type="NCBI Taxonomy" id="83682"/>
    <lineage>
        <taxon>Bacteria</taxon>
        <taxon>Bacillati</taxon>
        <taxon>Actinomycetota</taxon>
        <taxon>Actinomycetes</taxon>
        <taxon>Streptosporangiales</taxon>
        <taxon>Streptosporangiaceae</taxon>
        <taxon>Nonomuraea</taxon>
    </lineage>
</organism>
<dbReference type="Pfam" id="PF01370">
    <property type="entry name" value="Epimerase"/>
    <property type="match status" value="1"/>
</dbReference>
<sequence length="296" mass="30654">MTGRPPRVAVLGGTGWVGRHLCAAFAAQGYEVTVVARHRAAHLSGLPFHACDLAAADAAALAALLREVRADVVVNATDAANAADGWDRTEADLERLNAGAVERLVAAAGTLPWRPRLVQIGTVHELGASGAYARTKLRGSRAVLDAARAGAVRGVVLRLANVCGPHPSPESFPGKLLASLRRAEAGEHVTVTVADTRRDFLDVRDAAAATVLAARSPVAGTALSLGSGVAVSMRELLEAFMAVAGLPEGSVTVRAAPVRSLGGDGTRVDVSPARELLGWRPRIGLAESLRAMWEAS</sequence>
<dbReference type="SUPFAM" id="SSF51735">
    <property type="entry name" value="NAD(P)-binding Rossmann-fold domains"/>
    <property type="match status" value="1"/>
</dbReference>